<dbReference type="PANTHER" id="PTHR33938">
    <property type="entry name" value="FERULOYL ESTERASE B-RELATED"/>
    <property type="match status" value="1"/>
</dbReference>
<protein>
    <submittedName>
        <fullName evidence="8">Tannase/feruloyl esterase family alpha/beta hydrolase</fullName>
    </submittedName>
</protein>
<evidence type="ECO:0000256" key="5">
    <source>
        <dbReference type="ARBA" id="ARBA00022801"/>
    </source>
</evidence>
<evidence type="ECO:0000256" key="7">
    <source>
        <dbReference type="ARBA" id="ARBA00023157"/>
    </source>
</evidence>
<keyword evidence="4" id="KW-0732">Signal</keyword>
<dbReference type="Pfam" id="PF07519">
    <property type="entry name" value="Tannase"/>
    <property type="match status" value="1"/>
</dbReference>
<accession>A0A6I4SX81</accession>
<dbReference type="EMBL" id="WTYM01000042">
    <property type="protein sequence ID" value="MXO59949.1"/>
    <property type="molecule type" value="Genomic_DNA"/>
</dbReference>
<proteinExistence type="inferred from homology"/>
<dbReference type="AlphaFoldDB" id="A0A6I4SX81"/>
<dbReference type="GO" id="GO:0046872">
    <property type="term" value="F:metal ion binding"/>
    <property type="evidence" value="ECO:0007669"/>
    <property type="project" value="UniProtKB-KW"/>
</dbReference>
<evidence type="ECO:0000256" key="1">
    <source>
        <dbReference type="ARBA" id="ARBA00006249"/>
    </source>
</evidence>
<reference evidence="8 9" key="1">
    <citation type="submission" date="2019-12" db="EMBL/GenBank/DDBJ databases">
        <title>Genomic-based taxomic classification of the family Erythrobacteraceae.</title>
        <authorList>
            <person name="Xu L."/>
        </authorList>
    </citation>
    <scope>NUCLEOTIDE SEQUENCE [LARGE SCALE GENOMIC DNA]</scope>
    <source>
        <strain evidence="8 9">MCCC 1K01500</strain>
    </source>
</reference>
<keyword evidence="5 8" id="KW-0378">Hydrolase</keyword>
<evidence type="ECO:0000313" key="9">
    <source>
        <dbReference type="Proteomes" id="UP000433652"/>
    </source>
</evidence>
<dbReference type="PANTHER" id="PTHR33938:SF15">
    <property type="entry name" value="FERULOYL ESTERASE B-RELATED"/>
    <property type="match status" value="1"/>
</dbReference>
<keyword evidence="7" id="KW-1015">Disulfide bond</keyword>
<evidence type="ECO:0000256" key="2">
    <source>
        <dbReference type="ARBA" id="ARBA00022487"/>
    </source>
</evidence>
<dbReference type="InterPro" id="IPR011118">
    <property type="entry name" value="Tannase/feruloyl_esterase"/>
</dbReference>
<gene>
    <name evidence="8" type="ORF">GRI89_10400</name>
</gene>
<dbReference type="SUPFAM" id="SSF53474">
    <property type="entry name" value="alpha/beta-Hydrolases"/>
    <property type="match status" value="1"/>
</dbReference>
<organism evidence="8 9">
    <name type="scientific">Croceibacterium salegens</name>
    <dbReference type="NCBI Taxonomy" id="1737568"/>
    <lineage>
        <taxon>Bacteria</taxon>
        <taxon>Pseudomonadati</taxon>
        <taxon>Pseudomonadota</taxon>
        <taxon>Alphaproteobacteria</taxon>
        <taxon>Sphingomonadales</taxon>
        <taxon>Erythrobacteraceae</taxon>
        <taxon>Croceibacterium</taxon>
    </lineage>
</organism>
<name>A0A6I4SX81_9SPHN</name>
<evidence type="ECO:0000256" key="6">
    <source>
        <dbReference type="ARBA" id="ARBA00022837"/>
    </source>
</evidence>
<dbReference type="RefSeq" id="WP_235913190.1">
    <property type="nucleotide sequence ID" value="NZ_WTYM01000042.1"/>
</dbReference>
<evidence type="ECO:0000256" key="3">
    <source>
        <dbReference type="ARBA" id="ARBA00022723"/>
    </source>
</evidence>
<dbReference type="Proteomes" id="UP000433652">
    <property type="component" value="Unassembled WGS sequence"/>
</dbReference>
<sequence>MRRFERLAENLPGAGTARTAKRSLAFSAAITALAIGLAPTSARDSSKAAERCAALLGISRDGVLIERAELVPPGPTPALPGAKPRDLPEHCLVRGVIDRRTGVGEREFGIGFELRLPTGWNGRFMFQGGGGLDGQVMPAVGNLANSPGLPALARGFAVASTDSGHSGPIVDASFGVDQQARIDYAYNALDKVTNESKRILAEFYGKPAHRSYFVGCSNGGRQALMASQRLPLEFDGVVAGDPAMGFSRLALGEVWNMQVVARISPKDDAGRPIYSRAFTDDDLQLVRKAVLARCDGLDGLADGFINDWKSCGFHPRELTCRSGQSEGCLSEAKVSVLNDLFQGPMTTTGRHIYGPYTYDTGIASSAWRGMKLGTSATGEPNSADSTLGLGQFRYLQLTPADPDWDPLQPYTVEDLLERIRYQGGIGDADNPLLSTFARKGKMIVYNGMADQGMSTPEIVRWYQAMIAATGEPGREAVRFFGVPGMLHCGGGEATDRFEMLDAIVDWVEKGRPPDQIVATSSSMPGISRPLCPWPKVARYSGGDTNSAASFTCEE</sequence>
<keyword evidence="6" id="KW-0106">Calcium</keyword>
<keyword evidence="9" id="KW-1185">Reference proteome</keyword>
<keyword evidence="2" id="KW-0719">Serine esterase</keyword>
<keyword evidence="3" id="KW-0479">Metal-binding</keyword>
<evidence type="ECO:0000256" key="4">
    <source>
        <dbReference type="ARBA" id="ARBA00022729"/>
    </source>
</evidence>
<evidence type="ECO:0000313" key="8">
    <source>
        <dbReference type="EMBL" id="MXO59949.1"/>
    </source>
</evidence>
<comment type="caution">
    <text evidence="8">The sequence shown here is derived from an EMBL/GenBank/DDBJ whole genome shotgun (WGS) entry which is preliminary data.</text>
</comment>
<comment type="similarity">
    <text evidence="1">Belongs to the tannase family.</text>
</comment>
<dbReference type="Gene3D" id="3.40.50.1820">
    <property type="entry name" value="alpha/beta hydrolase"/>
    <property type="match status" value="1"/>
</dbReference>
<dbReference type="InterPro" id="IPR029058">
    <property type="entry name" value="AB_hydrolase_fold"/>
</dbReference>
<dbReference type="GO" id="GO:0052689">
    <property type="term" value="F:carboxylic ester hydrolase activity"/>
    <property type="evidence" value="ECO:0007669"/>
    <property type="project" value="UniProtKB-KW"/>
</dbReference>